<proteinExistence type="predicted"/>
<evidence type="ECO:0000313" key="2">
    <source>
        <dbReference type="Proteomes" id="UP000807469"/>
    </source>
</evidence>
<dbReference type="EMBL" id="MU155571">
    <property type="protein sequence ID" value="KAF9472158.1"/>
    <property type="molecule type" value="Genomic_DNA"/>
</dbReference>
<gene>
    <name evidence="1" type="ORF">BDN70DRAFT_938394</name>
</gene>
<evidence type="ECO:0000313" key="1">
    <source>
        <dbReference type="EMBL" id="KAF9472158.1"/>
    </source>
</evidence>
<comment type="caution">
    <text evidence="1">The sequence shown here is derived from an EMBL/GenBank/DDBJ whole genome shotgun (WGS) entry which is preliminary data.</text>
</comment>
<reference evidence="1" key="1">
    <citation type="submission" date="2020-11" db="EMBL/GenBank/DDBJ databases">
        <authorList>
            <consortium name="DOE Joint Genome Institute"/>
            <person name="Ahrendt S."/>
            <person name="Riley R."/>
            <person name="Andreopoulos W."/>
            <person name="Labutti K."/>
            <person name="Pangilinan J."/>
            <person name="Ruiz-Duenas F.J."/>
            <person name="Barrasa J.M."/>
            <person name="Sanchez-Garcia M."/>
            <person name="Camarero S."/>
            <person name="Miyauchi S."/>
            <person name="Serrano A."/>
            <person name="Linde D."/>
            <person name="Babiker R."/>
            <person name="Drula E."/>
            <person name="Ayuso-Fernandez I."/>
            <person name="Pacheco R."/>
            <person name="Padilla G."/>
            <person name="Ferreira P."/>
            <person name="Barriuso J."/>
            <person name="Kellner H."/>
            <person name="Castanera R."/>
            <person name="Alfaro M."/>
            <person name="Ramirez L."/>
            <person name="Pisabarro A.G."/>
            <person name="Kuo A."/>
            <person name="Tritt A."/>
            <person name="Lipzen A."/>
            <person name="He G."/>
            <person name="Yan M."/>
            <person name="Ng V."/>
            <person name="Cullen D."/>
            <person name="Martin F."/>
            <person name="Rosso M.-N."/>
            <person name="Henrissat B."/>
            <person name="Hibbett D."/>
            <person name="Martinez A.T."/>
            <person name="Grigoriev I.V."/>
        </authorList>
    </citation>
    <scope>NUCLEOTIDE SEQUENCE</scope>
    <source>
        <strain evidence="1">CIRM-BRFM 674</strain>
    </source>
</reference>
<dbReference type="AlphaFoldDB" id="A0A9P5YLT2"/>
<sequence>MVRPISDKLSLVCSSSNNALPSDSSCPRSSYRPNGTGGLIYRNPDVQPYEHAMRKHEAAYVLPSNPPSLSVKTHAICYSFTSLGPLEKASLTPQGLTLQFKSLSRTLCLFCIACHLFLANAKASPAPRPLGYFPEIIKILTFTLHPTYL</sequence>
<dbReference type="Proteomes" id="UP000807469">
    <property type="component" value="Unassembled WGS sequence"/>
</dbReference>
<keyword evidence="2" id="KW-1185">Reference proteome</keyword>
<name>A0A9P5YLT2_9AGAR</name>
<protein>
    <submittedName>
        <fullName evidence="1">Uncharacterized protein</fullName>
    </submittedName>
</protein>
<organism evidence="1 2">
    <name type="scientific">Pholiota conissans</name>
    <dbReference type="NCBI Taxonomy" id="109636"/>
    <lineage>
        <taxon>Eukaryota</taxon>
        <taxon>Fungi</taxon>
        <taxon>Dikarya</taxon>
        <taxon>Basidiomycota</taxon>
        <taxon>Agaricomycotina</taxon>
        <taxon>Agaricomycetes</taxon>
        <taxon>Agaricomycetidae</taxon>
        <taxon>Agaricales</taxon>
        <taxon>Agaricineae</taxon>
        <taxon>Strophariaceae</taxon>
        <taxon>Pholiota</taxon>
    </lineage>
</organism>
<accession>A0A9P5YLT2</accession>